<dbReference type="InterPro" id="IPR036397">
    <property type="entry name" value="RNaseH_sf"/>
</dbReference>
<keyword evidence="5" id="KW-0378">Hydrolase</keyword>
<evidence type="ECO:0000256" key="1">
    <source>
        <dbReference type="ARBA" id="ARBA00022679"/>
    </source>
</evidence>
<evidence type="ECO:0000313" key="8">
    <source>
        <dbReference type="EMBL" id="NWR81948.1"/>
    </source>
</evidence>
<sequence>RDQTFEQGTYNSEAPVDGLTIFTDAGKKSRKAAITWQQFGIWKEHIISGCRADSLQTLELSAVIWVFTNWNDVPINIVSDSLYVVGVVKRMESSMLREVSNKQLFELLS</sequence>
<evidence type="ECO:0000259" key="7">
    <source>
        <dbReference type="PROSITE" id="PS50879"/>
    </source>
</evidence>
<dbReference type="SUPFAM" id="SSF53098">
    <property type="entry name" value="Ribonuclease H-like"/>
    <property type="match status" value="1"/>
</dbReference>
<comment type="caution">
    <text evidence="8">The sequence shown here is derived from an EMBL/GenBank/DDBJ whole genome shotgun (WGS) entry which is preliminary data.</text>
</comment>
<name>A0A7K5AGY0_9AVES</name>
<dbReference type="GO" id="GO:0004523">
    <property type="term" value="F:RNA-DNA hybrid ribonuclease activity"/>
    <property type="evidence" value="ECO:0007669"/>
    <property type="project" value="InterPro"/>
</dbReference>
<dbReference type="GO" id="GO:0003964">
    <property type="term" value="F:RNA-directed DNA polymerase activity"/>
    <property type="evidence" value="ECO:0007669"/>
    <property type="project" value="UniProtKB-KW"/>
</dbReference>
<dbReference type="Pfam" id="PF00075">
    <property type="entry name" value="RNase_H"/>
    <property type="match status" value="1"/>
</dbReference>
<dbReference type="Proteomes" id="UP000517892">
    <property type="component" value="Unassembled WGS sequence"/>
</dbReference>
<evidence type="ECO:0000256" key="3">
    <source>
        <dbReference type="ARBA" id="ARBA00022722"/>
    </source>
</evidence>
<dbReference type="OrthoDB" id="9395371at2759"/>
<keyword evidence="4" id="KW-0255">Endonuclease</keyword>
<organism evidence="8 9">
    <name type="scientific">Centropus unirufus</name>
    <dbReference type="NCBI Taxonomy" id="1118519"/>
    <lineage>
        <taxon>Eukaryota</taxon>
        <taxon>Metazoa</taxon>
        <taxon>Chordata</taxon>
        <taxon>Craniata</taxon>
        <taxon>Vertebrata</taxon>
        <taxon>Euteleostomi</taxon>
        <taxon>Archelosauria</taxon>
        <taxon>Archosauria</taxon>
        <taxon>Dinosauria</taxon>
        <taxon>Saurischia</taxon>
        <taxon>Theropoda</taxon>
        <taxon>Coelurosauria</taxon>
        <taxon>Aves</taxon>
        <taxon>Neognathae</taxon>
        <taxon>Neoaves</taxon>
        <taxon>Otidimorphae</taxon>
        <taxon>Cuculiformes</taxon>
        <taxon>Centropidae</taxon>
        <taxon>Centropus</taxon>
    </lineage>
</organism>
<proteinExistence type="predicted"/>
<dbReference type="EMBL" id="VYZI01002358">
    <property type="protein sequence ID" value="NWR81948.1"/>
    <property type="molecule type" value="Genomic_DNA"/>
</dbReference>
<dbReference type="GO" id="GO:0035613">
    <property type="term" value="F:RNA stem-loop binding"/>
    <property type="evidence" value="ECO:0007669"/>
    <property type="project" value="TreeGrafter"/>
</dbReference>
<dbReference type="Gene3D" id="3.30.420.10">
    <property type="entry name" value="Ribonuclease H-like superfamily/Ribonuclease H"/>
    <property type="match status" value="1"/>
</dbReference>
<dbReference type="AlphaFoldDB" id="A0A7K5AGY0"/>
<dbReference type="InterPro" id="IPR012337">
    <property type="entry name" value="RNaseH-like_sf"/>
</dbReference>
<dbReference type="PROSITE" id="PS50879">
    <property type="entry name" value="RNASE_H_1"/>
    <property type="match status" value="1"/>
</dbReference>
<feature type="non-terminal residue" evidence="8">
    <location>
        <position position="109"/>
    </location>
</feature>
<feature type="domain" description="RNase H type-1" evidence="7">
    <location>
        <begin position="15"/>
        <end position="109"/>
    </location>
</feature>
<keyword evidence="1" id="KW-0808">Transferase</keyword>
<keyword evidence="3" id="KW-0540">Nuclease</keyword>
<protein>
    <submittedName>
        <fullName evidence="8">POK19 protein</fullName>
    </submittedName>
</protein>
<reference evidence="8 9" key="1">
    <citation type="submission" date="2019-09" db="EMBL/GenBank/DDBJ databases">
        <title>Bird 10,000 Genomes (B10K) Project - Family phase.</title>
        <authorList>
            <person name="Zhang G."/>
        </authorList>
    </citation>
    <scope>NUCLEOTIDE SEQUENCE [LARGE SCALE GENOMIC DNA]</scope>
    <source>
        <strain evidence="8">B10K-DU-017-25</strain>
        <tissue evidence="8">Mixed tissue sample</tissue>
    </source>
</reference>
<feature type="non-terminal residue" evidence="8">
    <location>
        <position position="1"/>
    </location>
</feature>
<evidence type="ECO:0000256" key="5">
    <source>
        <dbReference type="ARBA" id="ARBA00022801"/>
    </source>
</evidence>
<evidence type="ECO:0000313" key="9">
    <source>
        <dbReference type="Proteomes" id="UP000517892"/>
    </source>
</evidence>
<gene>
    <name evidence="8" type="primary">Ervk19_4</name>
    <name evidence="8" type="ORF">CENUNI_R15233</name>
</gene>
<dbReference type="PANTHER" id="PTHR41694:SF3">
    <property type="entry name" value="RNA-DIRECTED DNA POLYMERASE-RELATED"/>
    <property type="match status" value="1"/>
</dbReference>
<keyword evidence="9" id="KW-1185">Reference proteome</keyword>
<evidence type="ECO:0000256" key="4">
    <source>
        <dbReference type="ARBA" id="ARBA00022759"/>
    </source>
</evidence>
<keyword evidence="2" id="KW-0548">Nucleotidyltransferase</keyword>
<dbReference type="InterPro" id="IPR002156">
    <property type="entry name" value="RNaseH_domain"/>
</dbReference>
<dbReference type="PANTHER" id="PTHR41694">
    <property type="entry name" value="ENDOGENOUS RETROVIRUS GROUP K MEMBER POL PROTEIN"/>
    <property type="match status" value="1"/>
</dbReference>
<evidence type="ECO:0000256" key="6">
    <source>
        <dbReference type="ARBA" id="ARBA00022918"/>
    </source>
</evidence>
<keyword evidence="6" id="KW-0695">RNA-directed DNA polymerase</keyword>
<evidence type="ECO:0000256" key="2">
    <source>
        <dbReference type="ARBA" id="ARBA00022695"/>
    </source>
</evidence>
<accession>A0A7K5AGY0</accession>